<dbReference type="RefSeq" id="WP_156523002.1">
    <property type="nucleotide sequence ID" value="NZ_FKBS01000012.1"/>
</dbReference>
<keyword evidence="1" id="KW-0732">Signal</keyword>
<dbReference type="AlphaFoldDB" id="A0A157MFI2"/>
<feature type="chain" id="PRO_5007614249" description="Lipoprotein" evidence="1">
    <location>
        <begin position="24"/>
        <end position="58"/>
    </location>
</feature>
<dbReference type="Proteomes" id="UP000077037">
    <property type="component" value="Unassembled WGS sequence"/>
</dbReference>
<protein>
    <recommendedName>
        <fullName evidence="4">Lipoprotein</fullName>
    </recommendedName>
</protein>
<sequence length="58" mass="5529">MKKTAYKLAAIALVVVLNGCATAAGGLIGGGVDRASGGDGSAGAMIGAGTGMMIDIFR</sequence>
<dbReference type="EMBL" id="FKBS01000012">
    <property type="protein sequence ID" value="SAI07733.1"/>
    <property type="molecule type" value="Genomic_DNA"/>
</dbReference>
<accession>A0A157MFI2</accession>
<evidence type="ECO:0000313" key="3">
    <source>
        <dbReference type="Proteomes" id="UP000077037"/>
    </source>
</evidence>
<feature type="signal peptide" evidence="1">
    <location>
        <begin position="1"/>
        <end position="23"/>
    </location>
</feature>
<reference evidence="2 3" key="1">
    <citation type="submission" date="2016-03" db="EMBL/GenBank/DDBJ databases">
        <authorList>
            <consortium name="Pathogen Informatics"/>
        </authorList>
    </citation>
    <scope>NUCLEOTIDE SEQUENCE [LARGE SCALE GENOMIC DNA]</scope>
    <source>
        <strain evidence="2 3">NCTC13364</strain>
    </source>
</reference>
<evidence type="ECO:0008006" key="4">
    <source>
        <dbReference type="Google" id="ProtNLM"/>
    </source>
</evidence>
<gene>
    <name evidence="2" type="ORF">SAMEA1982600_01230</name>
</gene>
<proteinExistence type="predicted"/>
<evidence type="ECO:0000313" key="2">
    <source>
        <dbReference type="EMBL" id="SAI07733.1"/>
    </source>
</evidence>
<organism evidence="2 3">
    <name type="scientific">Bordetella ansorpii</name>
    <dbReference type="NCBI Taxonomy" id="288768"/>
    <lineage>
        <taxon>Bacteria</taxon>
        <taxon>Pseudomonadati</taxon>
        <taxon>Pseudomonadota</taxon>
        <taxon>Betaproteobacteria</taxon>
        <taxon>Burkholderiales</taxon>
        <taxon>Alcaligenaceae</taxon>
        <taxon>Bordetella</taxon>
    </lineage>
</organism>
<name>A0A157MFI2_9BORD</name>
<evidence type="ECO:0000256" key="1">
    <source>
        <dbReference type="SAM" id="SignalP"/>
    </source>
</evidence>